<dbReference type="Pfam" id="PF00365">
    <property type="entry name" value="PFK"/>
    <property type="match status" value="2"/>
</dbReference>
<dbReference type="GeneTree" id="ENSGT00940000155002"/>
<dbReference type="InterPro" id="IPR022953">
    <property type="entry name" value="ATP_PFK"/>
</dbReference>
<dbReference type="Ensembl" id="ENSXETT00000075817">
    <property type="protein sequence ID" value="ENSXETP00000073713"/>
    <property type="gene ID" value="ENSXETG00000021922"/>
</dbReference>
<dbReference type="InterPro" id="IPR009161">
    <property type="entry name" value="6-Pfructokinase_euk"/>
</dbReference>
<evidence type="ECO:0000313" key="15">
    <source>
        <dbReference type="Ensembl" id="ENSXETP00000073713"/>
    </source>
</evidence>
<dbReference type="NCBIfam" id="TIGR02478">
    <property type="entry name" value="6PF1K_euk"/>
    <property type="match status" value="1"/>
</dbReference>
<keyword evidence="8 13" id="KW-0418">Kinase</keyword>
<dbReference type="SUPFAM" id="SSF53784">
    <property type="entry name" value="Phosphofructokinase"/>
    <property type="match status" value="2"/>
</dbReference>
<dbReference type="InterPro" id="IPR035966">
    <property type="entry name" value="PKF_sf"/>
</dbReference>
<reference evidence="15" key="1">
    <citation type="journal article" date="2010" name="Science">
        <title>The genome of the Western clawed frog Xenopus tropicalis.</title>
        <authorList>
            <person name="Hellsten U."/>
            <person name="Harland R.M."/>
            <person name="Gilchrist M.J."/>
            <person name="Hendrix D."/>
            <person name="Jurka J."/>
            <person name="Kapitonov V."/>
            <person name="Ovcharenko I."/>
            <person name="Putnam N.H."/>
            <person name="Shu S."/>
            <person name="Taher L."/>
            <person name="Blitz I.L."/>
            <person name="Blumberg B."/>
            <person name="Dichmann D.S."/>
            <person name="Dubchak I."/>
            <person name="Amaya E."/>
            <person name="Detter J.C."/>
            <person name="Fletcher R."/>
            <person name="Gerhard D.S."/>
            <person name="Goodstein D."/>
            <person name="Graves T."/>
            <person name="Grigoriev I.V."/>
            <person name="Grimwood J."/>
            <person name="Kawashima T."/>
            <person name="Lindquist E."/>
            <person name="Lucas S.M."/>
            <person name="Mead P.E."/>
            <person name="Mitros T."/>
            <person name="Ogino H."/>
            <person name="Ohta Y."/>
            <person name="Poliakov A.V."/>
            <person name="Pollet N."/>
            <person name="Robert J."/>
            <person name="Salamov A."/>
            <person name="Sater A.K."/>
            <person name="Schmutz J."/>
            <person name="Terry A."/>
            <person name="Vize P.D."/>
            <person name="Warren W.C."/>
            <person name="Wells D."/>
            <person name="Wills A."/>
            <person name="Wilson R.K."/>
            <person name="Zimmerman L.B."/>
            <person name="Zorn A.M."/>
            <person name="Grainger R."/>
            <person name="Grammer T."/>
            <person name="Khokha M.K."/>
            <person name="Richardson P.M."/>
            <person name="Rokhsar D.S."/>
        </authorList>
    </citation>
    <scope>NUCLEOTIDE SEQUENCE [LARGE SCALE GENOMIC DNA]</scope>
    <source>
        <strain evidence="15">Nigerian</strain>
    </source>
</reference>
<comment type="catalytic activity">
    <reaction evidence="12 13">
        <text>beta-D-fructose 6-phosphate + ATP = beta-D-fructose 1,6-bisphosphate + ADP + H(+)</text>
        <dbReference type="Rhea" id="RHEA:16109"/>
        <dbReference type="ChEBI" id="CHEBI:15378"/>
        <dbReference type="ChEBI" id="CHEBI:30616"/>
        <dbReference type="ChEBI" id="CHEBI:32966"/>
        <dbReference type="ChEBI" id="CHEBI:57634"/>
        <dbReference type="ChEBI" id="CHEBI:456216"/>
        <dbReference type="EC" id="2.7.1.11"/>
    </reaction>
</comment>
<keyword evidence="4" id="KW-0021">Allosteric enzyme</keyword>
<dbReference type="FunFam" id="3.40.50.450:FF:000043">
    <property type="entry name" value="ATP-dependent 6-phosphofructokinase, platelet type"/>
    <property type="match status" value="1"/>
</dbReference>
<dbReference type="PRINTS" id="PR00476">
    <property type="entry name" value="PHFRCTKINASE"/>
</dbReference>
<evidence type="ECO:0000256" key="6">
    <source>
        <dbReference type="ARBA" id="ARBA00022723"/>
    </source>
</evidence>
<comment type="pathway">
    <text evidence="2 13">Carbohydrate degradation; glycolysis; D-glyceraldehyde 3-phosphate and glycerone phosphate from D-glucose: step 3/4.</text>
</comment>
<keyword evidence="7 13" id="KW-0547">Nucleotide-binding</keyword>
<sequence length="751" mass="83221">MAQPDRKLFENLSGKGKAIGVLTSGGDAQGMNAAVRAVVRMGIYVQAKVYFIYEGYQGMVDGGDNIEEVSWESVSSILQVGGTVIGSARCKAFRTREGRLQAAYNLVQRGITNLCVIGGDGSLTGANLFREEWSGLLDELMQNGKIEAEATREYAHLNIVGMVGSIDNDFCGTDMTIGTDSALHRIIEVVDAIMTTAQSHQRTFVLEVMGRHCGYLALVSALACGADWVFIPEYPPEEGWEDMMCNKLSENRARKKRLNIIIVSEGAIDCHNKAITSDMVKDLVVKRLGFDTRVTILGHVQRGGTPSAFDRILASRMGVDCVLALLEATPETPACVVSLCGNQAVRLPLMECVQMTQEVQKAMDERRFDDAVRLRGRSFENNLNTYKLLSHKKNVADLPKSNFTVAVLNVGAPAAGMNAAVRSAVRVGITEGHKMLAVNDGFEGFAKGQIKDIKWGDVGGWTGQGGSLLGTKRTLPAKYFDKIAEQIRTHKINALLVIGGFETCDRIKQSASGTKRRVFIIETMGGYCGYLANMGGLAAGADAAYIFEESFDIRELQANVEHLTEKMKTSIQRGLVLRPRLFIDQPPIQTTPRLLRNENSNENYTTDFIYQLYSEEGRGVFDCRKNVLGHMQQGGAPSPFDRNFGTKISAKAVQWISKKLKETYRKGRVFANTDDSVCLLGMRRRNLLFQPVTQLKDETDFKHRIPKEQWWLKMRPLMKILAKYKTSYDISDAGKLEHVNMCRRKDETGPI</sequence>
<dbReference type="AlphaFoldDB" id="A0A6I8QL54"/>
<comment type="similarity">
    <text evidence="13">Belongs to the phosphofructokinase type A (PFKA) family. ATP-dependent PFK group I subfamily. Eukaryotic two domain clade "E" sub-subfamily.</text>
</comment>
<dbReference type="GO" id="GO:0046872">
    <property type="term" value="F:metal ion binding"/>
    <property type="evidence" value="ECO:0007669"/>
    <property type="project" value="UniProtKB-KW"/>
</dbReference>
<dbReference type="Bgee" id="ENSXETG00000021922">
    <property type="expression patterns" value="Expressed in brain and 14 other cell types or tissues"/>
</dbReference>
<dbReference type="PANTHER" id="PTHR13697:SF5">
    <property type="entry name" value="ATP-DEPENDENT 6-PHOSPHOFRUCTOKINASE, PLATELET TYPE"/>
    <property type="match status" value="1"/>
</dbReference>
<dbReference type="PIRSF" id="PIRSF000533">
    <property type="entry name" value="ATP_PFK_euk"/>
    <property type="match status" value="1"/>
</dbReference>
<dbReference type="FunFam" id="3.40.50.460:FF:000003">
    <property type="entry name" value="ATP-dependent 6-phosphofructokinase"/>
    <property type="match status" value="1"/>
</dbReference>
<evidence type="ECO:0000256" key="3">
    <source>
        <dbReference type="ARBA" id="ARBA00022490"/>
    </source>
</evidence>
<comment type="cofactor">
    <cofactor evidence="1">
        <name>Mg(2+)</name>
        <dbReference type="ChEBI" id="CHEBI:18420"/>
    </cofactor>
</comment>
<dbReference type="Xenbase" id="XB-GENE-484391">
    <property type="gene designation" value="pfkp"/>
</dbReference>
<dbReference type="GO" id="GO:0003872">
    <property type="term" value="F:6-phosphofructokinase activity"/>
    <property type="evidence" value="ECO:0007669"/>
    <property type="project" value="UniProtKB-EC"/>
</dbReference>
<evidence type="ECO:0000256" key="13">
    <source>
        <dbReference type="PIRNR" id="PIRNR000533"/>
    </source>
</evidence>
<keyword evidence="9 13" id="KW-0067">ATP-binding</keyword>
<evidence type="ECO:0000259" key="14">
    <source>
        <dbReference type="Pfam" id="PF00365"/>
    </source>
</evidence>
<dbReference type="GO" id="GO:0005524">
    <property type="term" value="F:ATP binding"/>
    <property type="evidence" value="ECO:0007669"/>
    <property type="project" value="UniProtKB-KW"/>
</dbReference>
<keyword evidence="10" id="KW-0460">Magnesium</keyword>
<keyword evidence="5 13" id="KW-0808">Transferase</keyword>
<protein>
    <recommendedName>
        <fullName evidence="13">6-phosphofructokinase</fullName>
        <ecNumber evidence="13">2.7.1.11</ecNumber>
    </recommendedName>
    <alternativeName>
        <fullName evidence="13">Phosphohexokinase</fullName>
    </alternativeName>
</protein>
<dbReference type="Gene3D" id="3.40.50.460">
    <property type="entry name" value="Phosphofructokinase domain"/>
    <property type="match status" value="2"/>
</dbReference>
<dbReference type="InterPro" id="IPR015912">
    <property type="entry name" value="Phosphofructokinase_CS"/>
</dbReference>
<proteinExistence type="inferred from homology"/>
<dbReference type="GO" id="GO:0005945">
    <property type="term" value="C:6-phosphofructokinase complex"/>
    <property type="evidence" value="ECO:0007669"/>
    <property type="project" value="UniProtKB-ARBA"/>
</dbReference>
<dbReference type="GO" id="GO:0006002">
    <property type="term" value="P:fructose 6-phosphate metabolic process"/>
    <property type="evidence" value="ECO:0007669"/>
    <property type="project" value="InterPro"/>
</dbReference>
<reference evidence="15" key="2">
    <citation type="submission" date="2020-05" db="UniProtKB">
        <authorList>
            <consortium name="Ensembl"/>
        </authorList>
    </citation>
    <scope>IDENTIFICATION</scope>
</reference>
<evidence type="ECO:0000256" key="11">
    <source>
        <dbReference type="ARBA" id="ARBA00023152"/>
    </source>
</evidence>
<feature type="domain" description="Phosphofructokinase" evidence="14">
    <location>
        <begin position="502"/>
        <end position="656"/>
    </location>
</feature>
<evidence type="ECO:0000256" key="9">
    <source>
        <dbReference type="ARBA" id="ARBA00022840"/>
    </source>
</evidence>
<dbReference type="FunFam" id="3.40.50.450:FF:000064">
    <property type="entry name" value="Phosphofructokinase, platelet b"/>
    <property type="match status" value="1"/>
</dbReference>
<dbReference type="EC" id="2.7.1.11" evidence="13"/>
<dbReference type="PANTHER" id="PTHR13697">
    <property type="entry name" value="PHOSPHOFRUCTOKINASE"/>
    <property type="match status" value="1"/>
</dbReference>
<dbReference type="FunFam" id="3.40.50.460:FF:000008">
    <property type="entry name" value="ATP-dependent 6-phosphofructokinase"/>
    <property type="match status" value="1"/>
</dbReference>
<evidence type="ECO:0000256" key="4">
    <source>
        <dbReference type="ARBA" id="ARBA00022533"/>
    </source>
</evidence>
<evidence type="ECO:0000256" key="5">
    <source>
        <dbReference type="ARBA" id="ARBA00022679"/>
    </source>
</evidence>
<evidence type="ECO:0000256" key="7">
    <source>
        <dbReference type="ARBA" id="ARBA00022741"/>
    </source>
</evidence>
<organism evidence="15">
    <name type="scientific">Xenopus tropicalis</name>
    <name type="common">Western clawed frog</name>
    <name type="synonym">Silurana tropicalis</name>
    <dbReference type="NCBI Taxonomy" id="8364"/>
    <lineage>
        <taxon>Eukaryota</taxon>
        <taxon>Metazoa</taxon>
        <taxon>Chordata</taxon>
        <taxon>Craniata</taxon>
        <taxon>Vertebrata</taxon>
        <taxon>Euteleostomi</taxon>
        <taxon>Amphibia</taxon>
        <taxon>Batrachia</taxon>
        <taxon>Anura</taxon>
        <taxon>Pipoidea</taxon>
        <taxon>Pipidae</taxon>
        <taxon>Xenopodinae</taxon>
        <taxon>Xenopus</taxon>
        <taxon>Silurana</taxon>
    </lineage>
</organism>
<feature type="domain" description="Phosphofructokinase" evidence="14">
    <location>
        <begin position="19"/>
        <end position="324"/>
    </location>
</feature>
<dbReference type="InterPro" id="IPR000023">
    <property type="entry name" value="Phosphofructokinase_dom"/>
</dbReference>
<dbReference type="PROSITE" id="PS00433">
    <property type="entry name" value="PHOSPHOFRUCTOKINASE"/>
    <property type="match status" value="2"/>
</dbReference>
<accession>A0A6I8QL54</accession>
<evidence type="ECO:0000256" key="12">
    <source>
        <dbReference type="ARBA" id="ARBA00048070"/>
    </source>
</evidence>
<keyword evidence="3" id="KW-0963">Cytoplasm</keyword>
<name>A0A6I8QL54_XENTR</name>
<gene>
    <name evidence="15" type="primary">pfkp</name>
</gene>
<dbReference type="UniPathway" id="UPA00109">
    <property type="reaction ID" value="UER00182"/>
</dbReference>
<evidence type="ECO:0000256" key="10">
    <source>
        <dbReference type="ARBA" id="ARBA00022842"/>
    </source>
</evidence>
<evidence type="ECO:0000256" key="2">
    <source>
        <dbReference type="ARBA" id="ARBA00004679"/>
    </source>
</evidence>
<dbReference type="Gene3D" id="3.40.50.450">
    <property type="match status" value="3"/>
</dbReference>
<keyword evidence="11 13" id="KW-0324">Glycolysis</keyword>
<evidence type="ECO:0000256" key="1">
    <source>
        <dbReference type="ARBA" id="ARBA00001946"/>
    </source>
</evidence>
<keyword evidence="6" id="KW-0479">Metal-binding</keyword>
<evidence type="ECO:0000256" key="8">
    <source>
        <dbReference type="ARBA" id="ARBA00022777"/>
    </source>
</evidence>